<gene>
    <name evidence="3" type="ORF">C7C46_14120</name>
</gene>
<dbReference type="EMBL" id="PYBW01000043">
    <property type="protein sequence ID" value="PYC79498.1"/>
    <property type="molecule type" value="Genomic_DNA"/>
</dbReference>
<name>A0A2V4NJ48_9ACTN</name>
<dbReference type="PANTHER" id="PTHR31589">
    <property type="entry name" value="PROTEIN, PUTATIVE (DUF239)-RELATED-RELATED"/>
    <property type="match status" value="1"/>
</dbReference>
<comment type="caution">
    <text evidence="3">The sequence shown here is derived from an EMBL/GenBank/DDBJ whole genome shotgun (WGS) entry which is preliminary data.</text>
</comment>
<dbReference type="Pfam" id="PF03080">
    <property type="entry name" value="Neprosin"/>
    <property type="match status" value="1"/>
</dbReference>
<evidence type="ECO:0000313" key="4">
    <source>
        <dbReference type="Proteomes" id="UP000248039"/>
    </source>
</evidence>
<evidence type="ECO:0000259" key="2">
    <source>
        <dbReference type="PROSITE" id="PS52045"/>
    </source>
</evidence>
<reference evidence="3 4" key="1">
    <citation type="submission" date="2018-03" db="EMBL/GenBank/DDBJ databases">
        <title>Bioinformatic expansion and discovery of thiopeptide antibiotics.</title>
        <authorList>
            <person name="Schwalen C.J."/>
            <person name="Hudson G.A."/>
            <person name="Mitchell D.A."/>
        </authorList>
    </citation>
    <scope>NUCLEOTIDE SEQUENCE [LARGE SCALE GENOMIC DNA]</scope>
    <source>
        <strain evidence="3 4">ATCC 21389</strain>
    </source>
</reference>
<proteinExistence type="predicted"/>
<dbReference type="RefSeq" id="WP_110669477.1">
    <property type="nucleotide sequence ID" value="NZ_PYBW01000043.1"/>
</dbReference>
<feature type="domain" description="Neprosin PEP catalytic" evidence="2">
    <location>
        <begin position="29"/>
        <end position="254"/>
    </location>
</feature>
<dbReference type="PROSITE" id="PS52045">
    <property type="entry name" value="NEPROSIN_PEP_CD"/>
    <property type="match status" value="1"/>
</dbReference>
<sequence>MLRNPRTAGAALAAATLAATILLPATSAQAAQCWYGACFSYVTGRQQTTATGAAVTMQVADPANVAADGHSLQELALQSAGGTASGNTVEIGWTVDPQVNGDYRPHLFVFHWINGQPTDYNTGFVQTSGTARPGMALTPGSPVRLAWWNSNGNWWAYLNGSPIGYFPGSDWNGAFGTAQIISAFGEVAADGQTSCTQMGDGTFGSRSGSSWISGYQLYGSADQPRFTVTASDPTSYNFGAVGATSFRLGGPGGC</sequence>
<dbReference type="PANTHER" id="PTHR31589:SF221">
    <property type="entry name" value="LIGASE, PUTATIVE (DUF239)-RELATED"/>
    <property type="match status" value="1"/>
</dbReference>
<feature type="chain" id="PRO_5015874943" evidence="1">
    <location>
        <begin position="31"/>
        <end position="254"/>
    </location>
</feature>
<accession>A0A2V4NJ48</accession>
<keyword evidence="1" id="KW-0732">Signal</keyword>
<organism evidence="3 4">
    <name type="scientific">Streptomyces tateyamensis</name>
    <dbReference type="NCBI Taxonomy" id="565073"/>
    <lineage>
        <taxon>Bacteria</taxon>
        <taxon>Bacillati</taxon>
        <taxon>Actinomycetota</taxon>
        <taxon>Actinomycetes</taxon>
        <taxon>Kitasatosporales</taxon>
        <taxon>Streptomycetaceae</taxon>
        <taxon>Streptomyces</taxon>
    </lineage>
</organism>
<dbReference type="InterPro" id="IPR004314">
    <property type="entry name" value="Neprosin"/>
</dbReference>
<dbReference type="Proteomes" id="UP000248039">
    <property type="component" value="Unassembled WGS sequence"/>
</dbReference>
<dbReference type="OrthoDB" id="3285909at2"/>
<feature type="signal peptide" evidence="1">
    <location>
        <begin position="1"/>
        <end position="30"/>
    </location>
</feature>
<evidence type="ECO:0000256" key="1">
    <source>
        <dbReference type="SAM" id="SignalP"/>
    </source>
</evidence>
<dbReference type="AlphaFoldDB" id="A0A2V4NJ48"/>
<keyword evidence="4" id="KW-1185">Reference proteome</keyword>
<dbReference type="InterPro" id="IPR053168">
    <property type="entry name" value="Glutamic_endopeptidase"/>
</dbReference>
<evidence type="ECO:0000313" key="3">
    <source>
        <dbReference type="EMBL" id="PYC79498.1"/>
    </source>
</evidence>
<protein>
    <submittedName>
        <fullName evidence="3">DUF239 domain-containing protein</fullName>
    </submittedName>
</protein>